<keyword evidence="3" id="KW-0539">Nucleus</keyword>
<dbReference type="GO" id="GO:0003682">
    <property type="term" value="F:chromatin binding"/>
    <property type="evidence" value="ECO:0007669"/>
    <property type="project" value="TreeGrafter"/>
</dbReference>
<feature type="domain" description="Condensin-2 complex subunit H2 C-terminal" evidence="6">
    <location>
        <begin position="493"/>
        <end position="631"/>
    </location>
</feature>
<evidence type="ECO:0000313" key="8">
    <source>
        <dbReference type="Proteomes" id="UP001515480"/>
    </source>
</evidence>
<evidence type="ECO:0008006" key="9">
    <source>
        <dbReference type="Google" id="ProtNLM"/>
    </source>
</evidence>
<feature type="compositionally biased region" description="Acidic residues" evidence="4">
    <location>
        <begin position="450"/>
        <end position="461"/>
    </location>
</feature>
<dbReference type="EMBL" id="JBGBPQ010000005">
    <property type="protein sequence ID" value="KAL1524614.1"/>
    <property type="molecule type" value="Genomic_DNA"/>
</dbReference>
<comment type="subcellular location">
    <subcellularLocation>
        <location evidence="1">Nucleus</location>
    </subcellularLocation>
</comment>
<dbReference type="GO" id="GO:0051306">
    <property type="term" value="P:mitotic sister chromatid separation"/>
    <property type="evidence" value="ECO:0007669"/>
    <property type="project" value="TreeGrafter"/>
</dbReference>
<evidence type="ECO:0000259" key="6">
    <source>
        <dbReference type="Pfam" id="PF16858"/>
    </source>
</evidence>
<evidence type="ECO:0000256" key="2">
    <source>
        <dbReference type="ARBA" id="ARBA00007844"/>
    </source>
</evidence>
<sequence>MEDRAEARYAHLLEPIRDLAENWRIDIASELQDYLAELESITISWEDGSTLDFAEAALLIQGSACIYSKKVEHLYTLVYQTLNQVIEKKRAAKEASSLSEDGVDKDTQQFVEADSFLTLDDSIQEVDNIMLPTGAPSRVGTNSFTMVRPPLTLLPMGDNASCKMGACDMHSSGALLLPFLRLPPHVLDSLPSYGSEGLSQPYRDASEDVANKNVADVSGTTEEHHMDENAGFDDDDCGMDNMDDGAGWEGAIDAAASGLGPELVDEVAEETTAGDASQEPPRSPEAKVLPPRPPPAASWDPWAPLDPHDAGAASLRPFRRGRTYNANLSMPTHMDKGSEAAAEADKENGVTLCTNALKADVLSQLGLEPDTPGVVPLKQPLWAQFEVLYNIEAKRRANQRRMQRVKVAQRQHVTGTEAEVADVEVEALQGDATGGTADDDDDGPAGFEGFDNDFDPDVDVPPMDMDDNDDLPNVETDGPLNNEAVESYAREVTYEEICRAHVESCFEASAGYQEDLELHRRVDEWNARVGPLLDEQNCHPEFNISTYRERLLESFERIDHLPLLKQAKRDGKNARPILPFAEAARGEEQWEVCRMFLAALQLTNSGNINLVTEGSLDEGNLSLHVELLSADSRFDFSTLS</sequence>
<organism evidence="7 8">
    <name type="scientific">Prymnesium parvum</name>
    <name type="common">Toxic golden alga</name>
    <dbReference type="NCBI Taxonomy" id="97485"/>
    <lineage>
        <taxon>Eukaryota</taxon>
        <taxon>Haptista</taxon>
        <taxon>Haptophyta</taxon>
        <taxon>Prymnesiophyceae</taxon>
        <taxon>Prymnesiales</taxon>
        <taxon>Prymnesiaceae</taxon>
        <taxon>Prymnesium</taxon>
    </lineage>
</organism>
<feature type="region of interest" description="Disordered" evidence="4">
    <location>
        <begin position="431"/>
        <end position="461"/>
    </location>
</feature>
<evidence type="ECO:0000256" key="3">
    <source>
        <dbReference type="ARBA" id="ARBA00023242"/>
    </source>
</evidence>
<comment type="caution">
    <text evidence="7">The sequence shown here is derived from an EMBL/GenBank/DDBJ whole genome shotgun (WGS) entry which is preliminary data.</text>
</comment>
<name>A0AB34JSM3_PRYPA</name>
<dbReference type="GO" id="GO:0000796">
    <property type="term" value="C:condensin complex"/>
    <property type="evidence" value="ECO:0007669"/>
    <property type="project" value="TreeGrafter"/>
</dbReference>
<dbReference type="PANTHER" id="PTHR14324">
    <property type="entry name" value="CONDENSIN-2 COMPLEX SUBUNIT H2"/>
    <property type="match status" value="1"/>
</dbReference>
<evidence type="ECO:0000256" key="1">
    <source>
        <dbReference type="ARBA" id="ARBA00004123"/>
    </source>
</evidence>
<accession>A0AB34JSM3</accession>
<protein>
    <recommendedName>
        <fullName evidence="9">Condensin-2 complex subunit H2</fullName>
    </recommendedName>
</protein>
<dbReference type="PANTHER" id="PTHR14324:SF3">
    <property type="entry name" value="CONDENSIN-2 COMPLEX SUBUNIT H2"/>
    <property type="match status" value="1"/>
</dbReference>
<dbReference type="InterPro" id="IPR031737">
    <property type="entry name" value="CNDH2_C"/>
</dbReference>
<dbReference type="Pfam" id="PF16858">
    <property type="entry name" value="CNDH2_C"/>
    <property type="match status" value="1"/>
</dbReference>
<keyword evidence="8" id="KW-1185">Reference proteome</keyword>
<proteinExistence type="inferred from homology"/>
<reference evidence="7 8" key="1">
    <citation type="journal article" date="2024" name="Science">
        <title>Giant polyketide synthase enzymes in the biosynthesis of giant marine polyether toxins.</title>
        <authorList>
            <person name="Fallon T.R."/>
            <person name="Shende V.V."/>
            <person name="Wierzbicki I.H."/>
            <person name="Pendleton A.L."/>
            <person name="Watervoot N.F."/>
            <person name="Auber R.P."/>
            <person name="Gonzalez D.J."/>
            <person name="Wisecaver J.H."/>
            <person name="Moore B.S."/>
        </authorList>
    </citation>
    <scope>NUCLEOTIDE SEQUENCE [LARGE SCALE GENOMIC DNA]</scope>
    <source>
        <strain evidence="7 8">12B1</strain>
    </source>
</reference>
<evidence type="ECO:0000256" key="4">
    <source>
        <dbReference type="SAM" id="MobiDB-lite"/>
    </source>
</evidence>
<dbReference type="Proteomes" id="UP001515480">
    <property type="component" value="Unassembled WGS sequence"/>
</dbReference>
<dbReference type="AlphaFoldDB" id="A0AB34JSM3"/>
<gene>
    <name evidence="7" type="ORF">AB1Y20_019503</name>
</gene>
<dbReference type="InterPro" id="IPR031739">
    <property type="entry name" value="Ncaph2"/>
</dbReference>
<evidence type="ECO:0000259" key="5">
    <source>
        <dbReference type="Pfam" id="PF06278"/>
    </source>
</evidence>
<dbReference type="GO" id="GO:0010032">
    <property type="term" value="P:meiotic chromosome condensation"/>
    <property type="evidence" value="ECO:0007669"/>
    <property type="project" value="TreeGrafter"/>
</dbReference>
<feature type="region of interest" description="Disordered" evidence="4">
    <location>
        <begin position="268"/>
        <end position="313"/>
    </location>
</feature>
<dbReference type="InterPro" id="IPR009378">
    <property type="entry name" value="H2_N"/>
</dbReference>
<dbReference type="Pfam" id="PF06278">
    <property type="entry name" value="CNDH2_N"/>
    <property type="match status" value="1"/>
</dbReference>
<evidence type="ECO:0000313" key="7">
    <source>
        <dbReference type="EMBL" id="KAL1524614.1"/>
    </source>
</evidence>
<comment type="similarity">
    <text evidence="2">Belongs to the CND2 H2 (condensin-2 subunit 2) family.</text>
</comment>
<feature type="domain" description="Condensin II complex subunit H2 N-terminal" evidence="5">
    <location>
        <begin position="8"/>
        <end position="121"/>
    </location>
</feature>
<dbReference type="GO" id="GO:0005634">
    <property type="term" value="C:nucleus"/>
    <property type="evidence" value="ECO:0007669"/>
    <property type="project" value="UniProtKB-SubCell"/>
</dbReference>